<keyword evidence="4" id="KW-1185">Reference proteome</keyword>
<evidence type="ECO:0000256" key="1">
    <source>
        <dbReference type="SAM" id="MobiDB-lite"/>
    </source>
</evidence>
<organism evidence="3 4">
    <name type="scientific">Pseudocercospora fuligena</name>
    <dbReference type="NCBI Taxonomy" id="685502"/>
    <lineage>
        <taxon>Eukaryota</taxon>
        <taxon>Fungi</taxon>
        <taxon>Dikarya</taxon>
        <taxon>Ascomycota</taxon>
        <taxon>Pezizomycotina</taxon>
        <taxon>Dothideomycetes</taxon>
        <taxon>Dothideomycetidae</taxon>
        <taxon>Mycosphaerellales</taxon>
        <taxon>Mycosphaerellaceae</taxon>
        <taxon>Pseudocercospora</taxon>
    </lineage>
</organism>
<feature type="region of interest" description="Disordered" evidence="1">
    <location>
        <begin position="826"/>
        <end position="869"/>
    </location>
</feature>
<evidence type="ECO:0000313" key="3">
    <source>
        <dbReference type="EMBL" id="KAF7196519.1"/>
    </source>
</evidence>
<name>A0A8H6RSQ7_9PEZI</name>
<feature type="region of interest" description="Disordered" evidence="1">
    <location>
        <begin position="72"/>
        <end position="91"/>
    </location>
</feature>
<feature type="region of interest" description="Disordered" evidence="1">
    <location>
        <begin position="1"/>
        <end position="22"/>
    </location>
</feature>
<evidence type="ECO:0000313" key="4">
    <source>
        <dbReference type="Proteomes" id="UP000660729"/>
    </source>
</evidence>
<comment type="caution">
    <text evidence="3">The sequence shown here is derived from an EMBL/GenBank/DDBJ whole genome shotgun (WGS) entry which is preliminary data.</text>
</comment>
<feature type="region of interest" description="Disordered" evidence="1">
    <location>
        <begin position="113"/>
        <end position="136"/>
    </location>
</feature>
<dbReference type="Proteomes" id="UP000660729">
    <property type="component" value="Unassembled WGS sequence"/>
</dbReference>
<evidence type="ECO:0000256" key="2">
    <source>
        <dbReference type="SAM" id="Phobius"/>
    </source>
</evidence>
<feature type="compositionally biased region" description="Polar residues" evidence="1">
    <location>
        <begin position="787"/>
        <end position="799"/>
    </location>
</feature>
<feature type="transmembrane region" description="Helical" evidence="2">
    <location>
        <begin position="642"/>
        <end position="665"/>
    </location>
</feature>
<accession>A0A8H6RSQ7</accession>
<proteinExistence type="predicted"/>
<keyword evidence="2" id="KW-1133">Transmembrane helix</keyword>
<protein>
    <submittedName>
        <fullName evidence="3">Uncharacterized protein</fullName>
    </submittedName>
</protein>
<feature type="compositionally biased region" description="Polar residues" evidence="1">
    <location>
        <begin position="1"/>
        <end position="13"/>
    </location>
</feature>
<reference evidence="3" key="1">
    <citation type="submission" date="2020-04" db="EMBL/GenBank/DDBJ databases">
        <title>Draft genome resource of the tomato pathogen Pseudocercospora fuligena.</title>
        <authorList>
            <person name="Zaccaron A."/>
        </authorList>
    </citation>
    <scope>NUCLEOTIDE SEQUENCE</scope>
    <source>
        <strain evidence="3">PF001</strain>
    </source>
</reference>
<feature type="compositionally biased region" description="Low complexity" evidence="1">
    <location>
        <begin position="845"/>
        <end position="855"/>
    </location>
</feature>
<dbReference type="EMBL" id="JABCIY010000025">
    <property type="protein sequence ID" value="KAF7196519.1"/>
    <property type="molecule type" value="Genomic_DNA"/>
</dbReference>
<dbReference type="AlphaFoldDB" id="A0A8H6RSQ7"/>
<gene>
    <name evidence="3" type="ORF">HII31_02247</name>
</gene>
<keyword evidence="2" id="KW-0812">Transmembrane</keyword>
<sequence>MYSISSKQASSKPNPGARPFGKLRINTQFTSSGSIASESRVPELSFVSFEESKARKNATTEKQSLRQRLGGLTPISIGPRQAVPQVRGSTGSVRSRKGAIVAFSQVEQQALVPPTGKRTRGLRPKPLDLNQDVSPSDRAIPIGISVSPSTISNNTTPQSILSWDHSPAQVQGTDASRYNHDSRVVNTPMIVITPAKDRFSPQDQTHMNDIRPASSIYSRYTNCYTKAHTTATPPVPPLPLFASDHNLQSRFSDFTRNSATIIFEDAAPSTVAHQDADFQFKRSTAGLPTPRRSRGWWNIITSPFSAKSSGHGTFFWRSPSTSEHDVEREPVLQHAAEMAHIDSHSGAVFLNRASDDDSLRSAPAEFSHVADSQNVGRHLPTRSVTAPGALDANAPKLNIYTIPKTGEAASYYGPNRNFPSLYLSGNRDISGDLQGWSPSQSVFIQGHSPTLSPSRMTHTPTVMEAALEAEEAFEVEQRNLPRAPSTPLSRAVMFSTPSAEELKTPPSIMKFHERREPQNTNTMESVSSPLSATPKIQDAHVAQFVTLQRKTETESAPVERKLGLAAATMAHSDEESQPEKPALRPAHIRQDSHGLGITSEQELLPPPVHLREKPRLGTDRFGQLTIRSGEDEFSARPWYRRFFWLLATSFGIALLILVVLPVVFIPQHHSDMAVQAAWLNLTGFPAIVVGISTVIQAQKTRDTNTCVSPSALWSCAAPGLSSDSMPEFRLEIRFRNGTLPHNETELAPATTNHVKRWQDGSRMHRFIKRNSWSSSLYSANPSPPSEADQNFLGQTTDNVTEPYNGIETPFYLSLLDTATIPESKLRKRDSDWTYPYPDRSDQESSAKNASTSAANEVPSAASKSNGEPTKQTLYPLVSAQPLRLYNLGQDSEHYGFYSYFDRTIYTSGSGDMSQVNNNTSTAGNVALSNASAVCTFSQTRLLVQIWTKKGTVTSLNASGPEIVASNSSANDMSAPGSFPLPITITIDRHGGVADKKGVYCYGLDEEHRVMSNVKTWINENRGSSLINAAAVPGSDETSLRKRGEVQGIDGGSGGCDCQYQNWS</sequence>
<dbReference type="OrthoDB" id="10259622at2759"/>
<feature type="transmembrane region" description="Helical" evidence="2">
    <location>
        <begin position="677"/>
        <end position="695"/>
    </location>
</feature>
<keyword evidence="2" id="KW-0472">Membrane</keyword>
<feature type="region of interest" description="Disordered" evidence="1">
    <location>
        <begin position="777"/>
        <end position="799"/>
    </location>
</feature>